<dbReference type="PANTHER" id="PTHR43284">
    <property type="entry name" value="ASPARAGINE SYNTHETASE (GLUTAMINE-HYDROLYZING)"/>
    <property type="match status" value="1"/>
</dbReference>
<dbReference type="GO" id="GO:0006529">
    <property type="term" value="P:asparagine biosynthetic process"/>
    <property type="evidence" value="ECO:0007669"/>
    <property type="project" value="UniProtKB-KW"/>
</dbReference>
<dbReference type="InterPro" id="IPR029055">
    <property type="entry name" value="Ntn_hydrolases_N"/>
</dbReference>
<dbReference type="RefSeq" id="WP_145767942.1">
    <property type="nucleotide sequence ID" value="NZ_CP109114.1"/>
</dbReference>
<gene>
    <name evidence="13" type="ORF">FHX80_12440</name>
    <name evidence="14" type="ORF">OIE64_00885</name>
    <name evidence="15" type="ORF">OIE64_35155</name>
</gene>
<dbReference type="PANTHER" id="PTHR43284:SF1">
    <property type="entry name" value="ASPARAGINE SYNTHETASE"/>
    <property type="match status" value="1"/>
</dbReference>
<dbReference type="GO" id="GO:0005524">
    <property type="term" value="F:ATP binding"/>
    <property type="evidence" value="ECO:0007669"/>
    <property type="project" value="UniProtKB-KW"/>
</dbReference>
<dbReference type="EMBL" id="CP109114">
    <property type="protein sequence ID" value="WSC11574.1"/>
    <property type="molecule type" value="Genomic_DNA"/>
</dbReference>
<evidence type="ECO:0000256" key="5">
    <source>
        <dbReference type="ARBA" id="ARBA00022840"/>
    </source>
</evidence>
<reference evidence="13 16" key="1">
    <citation type="submission" date="2019-06" db="EMBL/GenBank/DDBJ databases">
        <title>Sequencing the genomes of 1000 actinobacteria strains.</title>
        <authorList>
            <person name="Klenk H.-P."/>
        </authorList>
    </citation>
    <scope>NUCLEOTIDE SEQUENCE [LARGE SCALE GENOMIC DNA]</scope>
    <source>
        <strain evidence="13 16">DSM 42059</strain>
    </source>
</reference>
<keyword evidence="9" id="KW-0028">Amino-acid biosynthesis</keyword>
<evidence type="ECO:0000313" key="13">
    <source>
        <dbReference type="EMBL" id="TWF92121.1"/>
    </source>
</evidence>
<feature type="region of interest" description="Disordered" evidence="11">
    <location>
        <begin position="591"/>
        <end position="613"/>
    </location>
</feature>
<evidence type="ECO:0000256" key="11">
    <source>
        <dbReference type="SAM" id="MobiDB-lite"/>
    </source>
</evidence>
<evidence type="ECO:0000256" key="6">
    <source>
        <dbReference type="ARBA" id="ARBA00022888"/>
    </source>
</evidence>
<evidence type="ECO:0000256" key="3">
    <source>
        <dbReference type="ARBA" id="ARBA00012737"/>
    </source>
</evidence>
<keyword evidence="17" id="KW-1185">Reference proteome</keyword>
<name>A0A561TYD5_9ACTN</name>
<dbReference type="SUPFAM" id="SSF56235">
    <property type="entry name" value="N-terminal nucleophile aminohydrolases (Ntn hydrolases)"/>
    <property type="match status" value="1"/>
</dbReference>
<comment type="pathway">
    <text evidence="1">Amino-acid biosynthesis; L-asparagine biosynthesis; L-asparagine from L-aspartate (L-Gln route): step 1/1.</text>
</comment>
<dbReference type="SUPFAM" id="SSF52402">
    <property type="entry name" value="Adenine nucleotide alpha hydrolases-like"/>
    <property type="match status" value="1"/>
</dbReference>
<dbReference type="InterPro" id="IPR001962">
    <property type="entry name" value="Asn_synthase"/>
</dbReference>
<evidence type="ECO:0000256" key="4">
    <source>
        <dbReference type="ARBA" id="ARBA00022741"/>
    </source>
</evidence>
<feature type="domain" description="Glutamine amidotransferase type-2" evidence="12">
    <location>
        <begin position="2"/>
        <end position="217"/>
    </location>
</feature>
<dbReference type="InterPro" id="IPR006426">
    <property type="entry name" value="Asn_synth_AEB"/>
</dbReference>
<feature type="binding site" evidence="10">
    <location>
        <position position="101"/>
    </location>
    <ligand>
        <name>L-glutamine</name>
        <dbReference type="ChEBI" id="CHEBI:58359"/>
    </ligand>
</feature>
<dbReference type="InterPro" id="IPR051786">
    <property type="entry name" value="ASN_synthetase/amidase"/>
</dbReference>
<keyword evidence="6 9" id="KW-0061">Asparagine biosynthesis</keyword>
<dbReference type="Pfam" id="PF13537">
    <property type="entry name" value="GATase_7"/>
    <property type="match status" value="1"/>
</dbReference>
<dbReference type="InterPro" id="IPR017932">
    <property type="entry name" value="GATase_2_dom"/>
</dbReference>
<dbReference type="PROSITE" id="PS51278">
    <property type="entry name" value="GATASE_TYPE_2"/>
    <property type="match status" value="1"/>
</dbReference>
<dbReference type="Gene3D" id="3.40.50.620">
    <property type="entry name" value="HUPs"/>
    <property type="match status" value="1"/>
</dbReference>
<keyword evidence="5 10" id="KW-0067">ATP-binding</keyword>
<comment type="catalytic activity">
    <reaction evidence="8">
        <text>L-aspartate + L-glutamine + ATP + H2O = L-asparagine + L-glutamate + AMP + diphosphate + H(+)</text>
        <dbReference type="Rhea" id="RHEA:12228"/>
        <dbReference type="ChEBI" id="CHEBI:15377"/>
        <dbReference type="ChEBI" id="CHEBI:15378"/>
        <dbReference type="ChEBI" id="CHEBI:29985"/>
        <dbReference type="ChEBI" id="CHEBI:29991"/>
        <dbReference type="ChEBI" id="CHEBI:30616"/>
        <dbReference type="ChEBI" id="CHEBI:33019"/>
        <dbReference type="ChEBI" id="CHEBI:58048"/>
        <dbReference type="ChEBI" id="CHEBI:58359"/>
        <dbReference type="ChEBI" id="CHEBI:456215"/>
        <dbReference type="EC" id="6.3.5.4"/>
    </reaction>
</comment>
<dbReference type="OrthoDB" id="9763290at2"/>
<dbReference type="EMBL" id="VIWW01000002">
    <property type="protein sequence ID" value="TWF92121.1"/>
    <property type="molecule type" value="Genomic_DNA"/>
</dbReference>
<evidence type="ECO:0000256" key="7">
    <source>
        <dbReference type="ARBA" id="ARBA00022962"/>
    </source>
</evidence>
<evidence type="ECO:0000256" key="10">
    <source>
        <dbReference type="PIRSR" id="PIRSR001589-2"/>
    </source>
</evidence>
<evidence type="ECO:0000256" key="9">
    <source>
        <dbReference type="PIRSR" id="PIRSR001589-1"/>
    </source>
</evidence>
<evidence type="ECO:0000256" key="1">
    <source>
        <dbReference type="ARBA" id="ARBA00005187"/>
    </source>
</evidence>
<evidence type="ECO:0000313" key="17">
    <source>
        <dbReference type="Proteomes" id="UP001330827"/>
    </source>
</evidence>
<sequence length="613" mass="67857">MCGIAGFISLDGPRDTARLDALGRTMTEAMAHRGQDSCAPYVSECGTVMLCATRLAVRDRSHAGDQPMTDPTGRIVLVHNGEVYGSRSPAPPLWPRRTTCDTEFVLQQICRQDEPGPALRPLDGMFALAWHDTTTGRVVLARDHFGVKPLFYAHADGGLIFASEQGVLLRTGLVRAEVEPEEFVLRSWIRMDAADDHTWLRGVRSLQPAEYLIIDRPQLRTHRYWKPASTDEPIEADEIRAAFDRAIEQRSVSDVPRAAVLSGGVDSTAIVAGLTARGTPLDAYVLRYQDGIGGSGDDVTYATEVAGRLGVPLTVCDLDQDTAAGLVPLLPTRLMRPLLHGAELAMHHLYGTIAADGNVVVYSGHGADELWGYQDGRYFPIVDPLAPTYIHGRHYLTHRLHADERPLWSQLVSWMAHELDVDMNEVTDRIWARTMDEYRAIRTASPLKRGRHHLMRRFLVYVNDMVDATSATHTLEDRPVFQDVTLTELAFRCPEHLKDSHQPGTHKDLLKTALGDLLPQSVRHRRKQGFPSPADPGYVRRLTELADDLGTPFGLPPVPAGLRAGLGVGEWMFLASTSAWLGHIAEFRTEPRSHGEQFRPALAPAGPGQRVRP</sequence>
<organism evidence="13 16">
    <name type="scientific">Streptomyces brevispora</name>
    <dbReference type="NCBI Taxonomy" id="887462"/>
    <lineage>
        <taxon>Bacteria</taxon>
        <taxon>Bacillati</taxon>
        <taxon>Actinomycetota</taxon>
        <taxon>Actinomycetes</taxon>
        <taxon>Kitasatosporales</taxon>
        <taxon>Streptomycetaceae</taxon>
        <taxon>Streptomyces</taxon>
    </lineage>
</organism>
<dbReference type="Gene3D" id="3.60.20.10">
    <property type="entry name" value="Glutamine Phosphoribosylpyrophosphate, subunit 1, domain 1"/>
    <property type="match status" value="1"/>
</dbReference>
<keyword evidence="4 10" id="KW-0547">Nucleotide-binding</keyword>
<dbReference type="Proteomes" id="UP001330827">
    <property type="component" value="Chromosome"/>
</dbReference>
<dbReference type="InterPro" id="IPR014729">
    <property type="entry name" value="Rossmann-like_a/b/a_fold"/>
</dbReference>
<dbReference type="CDD" id="cd00712">
    <property type="entry name" value="AsnB"/>
    <property type="match status" value="1"/>
</dbReference>
<dbReference type="AlphaFoldDB" id="A0A561TYD5"/>
<evidence type="ECO:0000259" key="12">
    <source>
        <dbReference type="PROSITE" id="PS51278"/>
    </source>
</evidence>
<dbReference type="EMBL" id="CP109114">
    <property type="protein sequence ID" value="WSC17537.1"/>
    <property type="molecule type" value="Genomic_DNA"/>
</dbReference>
<reference evidence="14 17" key="2">
    <citation type="submission" date="2022-10" db="EMBL/GenBank/DDBJ databases">
        <title>The complete genomes of actinobacterial strains from the NBC collection.</title>
        <authorList>
            <person name="Joergensen T.S."/>
            <person name="Alvarez Arevalo M."/>
            <person name="Sterndorff E.B."/>
            <person name="Faurdal D."/>
            <person name="Vuksanovic O."/>
            <person name="Mourched A.-S."/>
            <person name="Charusanti P."/>
            <person name="Shaw S."/>
            <person name="Blin K."/>
            <person name="Weber T."/>
        </authorList>
    </citation>
    <scope>NUCLEOTIDE SEQUENCE [LARGE SCALE GENOMIC DNA]</scope>
    <source>
        <strain evidence="14 17">NBC 01769</strain>
    </source>
</reference>
<evidence type="ECO:0000313" key="16">
    <source>
        <dbReference type="Proteomes" id="UP000318186"/>
    </source>
</evidence>
<protein>
    <recommendedName>
        <fullName evidence="3">asparagine synthase (glutamine-hydrolyzing)</fullName>
        <ecNumber evidence="3">6.3.5.4</ecNumber>
    </recommendedName>
</protein>
<dbReference type="EC" id="6.3.5.4" evidence="3"/>
<comment type="similarity">
    <text evidence="2">Belongs to the asparagine synthetase family.</text>
</comment>
<evidence type="ECO:0000313" key="14">
    <source>
        <dbReference type="EMBL" id="WSC11574.1"/>
    </source>
</evidence>
<feature type="binding site" evidence="10">
    <location>
        <begin position="363"/>
        <end position="364"/>
    </location>
    <ligand>
        <name>ATP</name>
        <dbReference type="ChEBI" id="CHEBI:30616"/>
    </ligand>
</feature>
<dbReference type="Proteomes" id="UP000318186">
    <property type="component" value="Unassembled WGS sequence"/>
</dbReference>
<evidence type="ECO:0000256" key="8">
    <source>
        <dbReference type="ARBA" id="ARBA00048741"/>
    </source>
</evidence>
<proteinExistence type="inferred from homology"/>
<dbReference type="CDD" id="cd01991">
    <property type="entry name" value="Asn_synthase_B_C"/>
    <property type="match status" value="1"/>
</dbReference>
<keyword evidence="7 9" id="KW-0315">Glutamine amidotransferase</keyword>
<dbReference type="Pfam" id="PF00733">
    <property type="entry name" value="Asn_synthase"/>
    <property type="match status" value="1"/>
</dbReference>
<accession>A0A561TYD5</accession>
<dbReference type="InterPro" id="IPR033738">
    <property type="entry name" value="AsnB_N"/>
</dbReference>
<dbReference type="PIRSF" id="PIRSF001589">
    <property type="entry name" value="Asn_synthetase_glu-h"/>
    <property type="match status" value="1"/>
</dbReference>
<dbReference type="GO" id="GO:0004066">
    <property type="term" value="F:asparagine synthase (glutamine-hydrolyzing) activity"/>
    <property type="evidence" value="ECO:0007669"/>
    <property type="project" value="UniProtKB-EC"/>
</dbReference>
<evidence type="ECO:0000313" key="15">
    <source>
        <dbReference type="EMBL" id="WSC17537.1"/>
    </source>
</evidence>
<evidence type="ECO:0000256" key="2">
    <source>
        <dbReference type="ARBA" id="ARBA00005752"/>
    </source>
</evidence>
<feature type="active site" description="For GATase activity" evidence="9">
    <location>
        <position position="2"/>
    </location>
</feature>